<dbReference type="OMA" id="WSLSYTS"/>
<dbReference type="STRING" id="670386.D3AY03"/>
<dbReference type="InterPro" id="IPR052066">
    <property type="entry name" value="Glycosphingolipid_Hydrolases"/>
</dbReference>
<dbReference type="Gene3D" id="3.20.20.80">
    <property type="entry name" value="Glycosidases"/>
    <property type="match status" value="1"/>
</dbReference>
<dbReference type="Gene3D" id="2.60.40.1180">
    <property type="entry name" value="Golgi alpha-mannosidase II"/>
    <property type="match status" value="1"/>
</dbReference>
<dbReference type="PANTHER" id="PTHR31308:SF3">
    <property type="entry name" value="ENDOGLYCOCERAMIDASE"/>
    <property type="match status" value="1"/>
</dbReference>
<evidence type="ECO:0000313" key="7">
    <source>
        <dbReference type="EMBL" id="EFA85830.1"/>
    </source>
</evidence>
<evidence type="ECO:0000256" key="4">
    <source>
        <dbReference type="RuleBase" id="RU361153"/>
    </source>
</evidence>
<dbReference type="InParanoid" id="D3AY03"/>
<reference evidence="7 8" key="1">
    <citation type="journal article" date="2011" name="Genome Res.">
        <title>Phylogeny-wide analysis of social amoeba genomes highlights ancient origins for complex intercellular communication.</title>
        <authorList>
            <person name="Heidel A.J."/>
            <person name="Lawal H.M."/>
            <person name="Felder M."/>
            <person name="Schilde C."/>
            <person name="Helps N.R."/>
            <person name="Tunggal B."/>
            <person name="Rivero F."/>
            <person name="John U."/>
            <person name="Schleicher M."/>
            <person name="Eichinger L."/>
            <person name="Platzer M."/>
            <person name="Noegel A.A."/>
            <person name="Schaap P."/>
            <person name="Gloeckner G."/>
        </authorList>
    </citation>
    <scope>NUCLEOTIDE SEQUENCE [LARGE SCALE GENOMIC DNA]</scope>
    <source>
        <strain evidence="8">ATCC 26659 / Pp 5 / PN500</strain>
    </source>
</reference>
<dbReference type="EMBL" id="ADBJ01000004">
    <property type="protein sequence ID" value="EFA85830.1"/>
    <property type="molecule type" value="Genomic_DNA"/>
</dbReference>
<accession>D3AY03</accession>
<dbReference type="InterPro" id="IPR001547">
    <property type="entry name" value="Glyco_hydro_5"/>
</dbReference>
<organism evidence="7 8">
    <name type="scientific">Heterostelium pallidum (strain ATCC 26659 / Pp 5 / PN500)</name>
    <name type="common">Cellular slime mold</name>
    <name type="synonym">Polysphondylium pallidum</name>
    <dbReference type="NCBI Taxonomy" id="670386"/>
    <lineage>
        <taxon>Eukaryota</taxon>
        <taxon>Amoebozoa</taxon>
        <taxon>Evosea</taxon>
        <taxon>Eumycetozoa</taxon>
        <taxon>Dictyostelia</taxon>
        <taxon>Acytosteliales</taxon>
        <taxon>Acytosteliaceae</taxon>
        <taxon>Heterostelium</taxon>
    </lineage>
</organism>
<evidence type="ECO:0000313" key="8">
    <source>
        <dbReference type="Proteomes" id="UP000001396"/>
    </source>
</evidence>
<dbReference type="GO" id="GO:0004553">
    <property type="term" value="F:hydrolase activity, hydrolyzing O-glycosyl compounds"/>
    <property type="evidence" value="ECO:0007669"/>
    <property type="project" value="InterPro"/>
</dbReference>
<name>D3AY03_HETP5</name>
<dbReference type="AlphaFoldDB" id="D3AY03"/>
<dbReference type="InterPro" id="IPR017853">
    <property type="entry name" value="GH"/>
</dbReference>
<evidence type="ECO:0000259" key="6">
    <source>
        <dbReference type="Pfam" id="PF18564"/>
    </source>
</evidence>
<dbReference type="GO" id="GO:0016042">
    <property type="term" value="P:lipid catabolic process"/>
    <property type="evidence" value="ECO:0007669"/>
    <property type="project" value="UniProtKB-ARBA"/>
</dbReference>
<dbReference type="Pfam" id="PF00150">
    <property type="entry name" value="Cellulase"/>
    <property type="match status" value="1"/>
</dbReference>
<dbReference type="Proteomes" id="UP000001396">
    <property type="component" value="Unassembled WGS sequence"/>
</dbReference>
<feature type="domain" description="Glycoside hydrolase family 5" evidence="5">
    <location>
        <begin position="65"/>
        <end position="383"/>
    </location>
</feature>
<evidence type="ECO:0008006" key="9">
    <source>
        <dbReference type="Google" id="ProtNLM"/>
    </source>
</evidence>
<evidence type="ECO:0000256" key="3">
    <source>
        <dbReference type="ARBA" id="ARBA00023295"/>
    </source>
</evidence>
<evidence type="ECO:0000256" key="2">
    <source>
        <dbReference type="ARBA" id="ARBA00022801"/>
    </source>
</evidence>
<evidence type="ECO:0000256" key="1">
    <source>
        <dbReference type="ARBA" id="ARBA00005641"/>
    </source>
</evidence>
<comment type="similarity">
    <text evidence="1 4">Belongs to the glycosyl hydrolase 5 (cellulase A) family.</text>
</comment>
<protein>
    <recommendedName>
        <fullName evidence="9">Endoglycoceramidase</fullName>
    </recommendedName>
</protein>
<keyword evidence="2 4" id="KW-0378">Hydrolase</keyword>
<evidence type="ECO:0000259" key="5">
    <source>
        <dbReference type="Pfam" id="PF00150"/>
    </source>
</evidence>
<dbReference type="PANTHER" id="PTHR31308">
    <property type="match status" value="1"/>
</dbReference>
<dbReference type="GeneID" id="31356591"/>
<sequence>MVRSSTSTKILYVGVNNAFINVNTTTQHLMDEYGRVRVFHGVNVVYKIFPWHPLTDKFDPQNSLVQEDIDNMVAWGFNAVRFGAMWPGVEPERGVFNQTYLEVIYNMVNQLGSAGIHTIIDFHQDIINRRFCGEGIPDWAVVLPESTLSFPEPAVLHKYPVDNETLYPDLSLCLDKEFATYYFSDAVGATFQSLYDNAEGIQDEFLKYWQQLAKTFQNVSTVLGYEIINEPWGGNIYKYPELLVDLGHADRVNLMPLYQNVNEAIREIDQRHAIFYEKSLVDLYDSKFPAGTPGGIEYNDRQILSYHIYCGNVGGNPRHVGLCDSENKVFLDGAMTDLRRTGGGGFMTEFGAISNTTNAMDTITYMMNEADNYFQSWCYWQFKFYNDLTTSGPTESLYLADGSLDVIKVRTLSRTYAQAIAGSPQKMTFDIQTASFTFSYEIDTSITQPTIIYLNEAMHYPNGYTASITTGSAQISSPSTNTINITPTTSTLNGQLITIEILAK</sequence>
<keyword evidence="3 4" id="KW-0326">Glycosidase</keyword>
<dbReference type="SUPFAM" id="SSF51445">
    <property type="entry name" value="(Trans)glycosidases"/>
    <property type="match status" value="1"/>
</dbReference>
<feature type="domain" description="Glycoside hydrolase family 5 C-terminal" evidence="6">
    <location>
        <begin position="414"/>
        <end position="501"/>
    </location>
</feature>
<dbReference type="InterPro" id="IPR041036">
    <property type="entry name" value="GH5_C"/>
</dbReference>
<dbReference type="GO" id="GO:0000272">
    <property type="term" value="P:polysaccharide catabolic process"/>
    <property type="evidence" value="ECO:0007669"/>
    <property type="project" value="InterPro"/>
</dbReference>
<dbReference type="Pfam" id="PF18564">
    <property type="entry name" value="Glyco_hydro_5_C"/>
    <property type="match status" value="1"/>
</dbReference>
<dbReference type="InterPro" id="IPR013780">
    <property type="entry name" value="Glyco_hydro_b"/>
</dbReference>
<keyword evidence="8" id="KW-1185">Reference proteome</keyword>
<dbReference type="RefSeq" id="XP_020437936.1">
    <property type="nucleotide sequence ID" value="XM_020572078.1"/>
</dbReference>
<comment type="caution">
    <text evidence="7">The sequence shown here is derived from an EMBL/GenBank/DDBJ whole genome shotgun (WGS) entry which is preliminary data.</text>
</comment>
<gene>
    <name evidence="7" type="ORF">PPL_01061</name>
</gene>
<proteinExistence type="inferred from homology"/>
<dbReference type="GO" id="GO:1901136">
    <property type="term" value="P:carbohydrate derivative catabolic process"/>
    <property type="evidence" value="ECO:0007669"/>
    <property type="project" value="UniProtKB-ARBA"/>
</dbReference>